<evidence type="ECO:0000259" key="5">
    <source>
        <dbReference type="PROSITE" id="PS50977"/>
    </source>
</evidence>
<organism evidence="6 7">
    <name type="scientific">Phytoactinopolyspora halophila</name>
    <dbReference type="NCBI Taxonomy" id="1981511"/>
    <lineage>
        <taxon>Bacteria</taxon>
        <taxon>Bacillati</taxon>
        <taxon>Actinomycetota</taxon>
        <taxon>Actinomycetes</taxon>
        <taxon>Jiangellales</taxon>
        <taxon>Jiangellaceae</taxon>
        <taxon>Phytoactinopolyspora</taxon>
    </lineage>
</organism>
<dbReference type="PROSITE" id="PS50977">
    <property type="entry name" value="HTH_TETR_2"/>
    <property type="match status" value="1"/>
</dbReference>
<dbReference type="Gene3D" id="1.10.10.60">
    <property type="entry name" value="Homeodomain-like"/>
    <property type="match status" value="1"/>
</dbReference>
<dbReference type="InterPro" id="IPR009057">
    <property type="entry name" value="Homeodomain-like_sf"/>
</dbReference>
<keyword evidence="2 4" id="KW-0238">DNA-binding</keyword>
<evidence type="ECO:0000256" key="1">
    <source>
        <dbReference type="ARBA" id="ARBA00023015"/>
    </source>
</evidence>
<dbReference type="SUPFAM" id="SSF46689">
    <property type="entry name" value="Homeodomain-like"/>
    <property type="match status" value="1"/>
</dbReference>
<protein>
    <submittedName>
        <fullName evidence="6">TetR family transcriptional regulator</fullName>
    </submittedName>
</protein>
<dbReference type="GO" id="GO:0000976">
    <property type="term" value="F:transcription cis-regulatory region binding"/>
    <property type="evidence" value="ECO:0007669"/>
    <property type="project" value="TreeGrafter"/>
</dbReference>
<dbReference type="Gene3D" id="1.10.357.10">
    <property type="entry name" value="Tetracycline Repressor, domain 2"/>
    <property type="match status" value="1"/>
</dbReference>
<evidence type="ECO:0000256" key="3">
    <source>
        <dbReference type="ARBA" id="ARBA00023163"/>
    </source>
</evidence>
<dbReference type="InterPro" id="IPR004111">
    <property type="entry name" value="Repressor_TetR_C"/>
</dbReference>
<keyword evidence="7" id="KW-1185">Reference proteome</keyword>
<dbReference type="GO" id="GO:0045892">
    <property type="term" value="P:negative regulation of DNA-templated transcription"/>
    <property type="evidence" value="ECO:0007669"/>
    <property type="project" value="InterPro"/>
</dbReference>
<dbReference type="OrthoDB" id="2570341at2"/>
<proteinExistence type="predicted"/>
<dbReference type="Proteomes" id="UP000250462">
    <property type="component" value="Unassembled WGS sequence"/>
</dbReference>
<dbReference type="InterPro" id="IPR036271">
    <property type="entry name" value="Tet_transcr_reg_TetR-rel_C_sf"/>
</dbReference>
<dbReference type="RefSeq" id="WP_112256788.1">
    <property type="nucleotide sequence ID" value="NZ_QMIG01000002.1"/>
</dbReference>
<sequence length="255" mass="28657">MTTEHAGSGNVHRSMELLWDLCERPSRGPKPGLTLETIVTAAVEIADAEGLEALSMRRVATHLGVGTMSLYRYIPGKSELLDLMLDHVLEMPDGVPDMSHLGWREFLERTAREQWQLCMSHPWYPFVDQARPLLGPNGLETVEYVFRHLRPMGLSDQEMAVVITSLSNFVESTARVYINEKQAEERTGISNDEFWAAQAPALDEAMKSGQFPVMADLAGDTWGFTSETVFEFGLQRFLDGLESFLARRSSADHEH</sequence>
<dbReference type="GO" id="GO:0003700">
    <property type="term" value="F:DNA-binding transcription factor activity"/>
    <property type="evidence" value="ECO:0007669"/>
    <property type="project" value="TreeGrafter"/>
</dbReference>
<accession>A0A329R1J6</accession>
<keyword evidence="1" id="KW-0805">Transcription regulation</keyword>
<dbReference type="PANTHER" id="PTHR30055:SF151">
    <property type="entry name" value="TRANSCRIPTIONAL REGULATORY PROTEIN"/>
    <property type="match status" value="1"/>
</dbReference>
<evidence type="ECO:0000256" key="4">
    <source>
        <dbReference type="PROSITE-ProRule" id="PRU00335"/>
    </source>
</evidence>
<dbReference type="AlphaFoldDB" id="A0A329R1J6"/>
<evidence type="ECO:0000313" key="6">
    <source>
        <dbReference type="EMBL" id="RAW17829.1"/>
    </source>
</evidence>
<dbReference type="InterPro" id="IPR001647">
    <property type="entry name" value="HTH_TetR"/>
</dbReference>
<name>A0A329R1J6_9ACTN</name>
<reference evidence="6 7" key="1">
    <citation type="submission" date="2018-06" db="EMBL/GenBank/DDBJ databases">
        <title>Phytoactinopolyspora halophila sp. nov., a novel halophilic actinomycete isolated from a saline soil in China.</title>
        <authorList>
            <person name="Tang S.-K."/>
        </authorList>
    </citation>
    <scope>NUCLEOTIDE SEQUENCE [LARGE SCALE GENOMIC DNA]</scope>
    <source>
        <strain evidence="6 7">YIM 96934</strain>
    </source>
</reference>
<dbReference type="PANTHER" id="PTHR30055">
    <property type="entry name" value="HTH-TYPE TRANSCRIPTIONAL REGULATOR RUTR"/>
    <property type="match status" value="1"/>
</dbReference>
<evidence type="ECO:0000313" key="7">
    <source>
        <dbReference type="Proteomes" id="UP000250462"/>
    </source>
</evidence>
<dbReference type="SUPFAM" id="SSF48498">
    <property type="entry name" value="Tetracyclin repressor-like, C-terminal domain"/>
    <property type="match status" value="1"/>
</dbReference>
<dbReference type="Pfam" id="PF00440">
    <property type="entry name" value="TetR_N"/>
    <property type="match status" value="1"/>
</dbReference>
<gene>
    <name evidence="6" type="ORF">DPM12_02935</name>
</gene>
<evidence type="ECO:0000256" key="2">
    <source>
        <dbReference type="ARBA" id="ARBA00023125"/>
    </source>
</evidence>
<dbReference type="Pfam" id="PF02909">
    <property type="entry name" value="TetR_C_1"/>
    <property type="match status" value="1"/>
</dbReference>
<feature type="DNA-binding region" description="H-T-H motif" evidence="4">
    <location>
        <begin position="55"/>
        <end position="74"/>
    </location>
</feature>
<dbReference type="EMBL" id="QMIG01000002">
    <property type="protein sequence ID" value="RAW17829.1"/>
    <property type="molecule type" value="Genomic_DNA"/>
</dbReference>
<keyword evidence="3" id="KW-0804">Transcription</keyword>
<dbReference type="InterPro" id="IPR050109">
    <property type="entry name" value="HTH-type_TetR-like_transc_reg"/>
</dbReference>
<feature type="domain" description="HTH tetR-type" evidence="5">
    <location>
        <begin position="32"/>
        <end position="92"/>
    </location>
</feature>
<comment type="caution">
    <text evidence="6">The sequence shown here is derived from an EMBL/GenBank/DDBJ whole genome shotgun (WGS) entry which is preliminary data.</text>
</comment>